<organism evidence="1 2">
    <name type="scientific">Streptomyces echinatus</name>
    <dbReference type="NCBI Taxonomy" id="67293"/>
    <lineage>
        <taxon>Bacteria</taxon>
        <taxon>Bacillati</taxon>
        <taxon>Actinomycetota</taxon>
        <taxon>Actinomycetes</taxon>
        <taxon>Kitasatosporales</taxon>
        <taxon>Streptomycetaceae</taxon>
        <taxon>Streptomyces</taxon>
    </lineage>
</organism>
<sequence length="49" mass="5146">MVCNAGFAVTGRFATVPLEQSLEMMGLNCDALVALAHAFWHVPAPGTPC</sequence>
<proteinExistence type="predicted"/>
<dbReference type="EMBL" id="JACHJK010000028">
    <property type="protein sequence ID" value="MBB5932611.1"/>
    <property type="molecule type" value="Genomic_DNA"/>
</dbReference>
<gene>
    <name evidence="1" type="ORF">FHS34_008121</name>
</gene>
<comment type="caution">
    <text evidence="1">The sequence shown here is derived from an EMBL/GenBank/DDBJ whole genome shotgun (WGS) entry which is preliminary data.</text>
</comment>
<evidence type="ECO:0000313" key="2">
    <source>
        <dbReference type="Proteomes" id="UP000585836"/>
    </source>
</evidence>
<accession>A0A7W9UVT8</accession>
<evidence type="ECO:0000313" key="1">
    <source>
        <dbReference type="EMBL" id="MBB5932611.1"/>
    </source>
</evidence>
<keyword evidence="2" id="KW-1185">Reference proteome</keyword>
<dbReference type="Proteomes" id="UP000585836">
    <property type="component" value="Unassembled WGS sequence"/>
</dbReference>
<protein>
    <submittedName>
        <fullName evidence="1">Short-subunit dehydrogenase</fullName>
    </submittedName>
</protein>
<name>A0A7W9UVT8_9ACTN</name>
<reference evidence="1 2" key="1">
    <citation type="submission" date="2020-08" db="EMBL/GenBank/DDBJ databases">
        <title>Genomic Encyclopedia of Type Strains, Phase III (KMG-III): the genomes of soil and plant-associated and newly described type strains.</title>
        <authorList>
            <person name="Whitman W."/>
        </authorList>
    </citation>
    <scope>NUCLEOTIDE SEQUENCE [LARGE SCALE GENOMIC DNA]</scope>
    <source>
        <strain evidence="1 2">CECT 3313</strain>
    </source>
</reference>
<dbReference type="AlphaFoldDB" id="A0A7W9UVT8"/>